<organism evidence="1 2">
    <name type="scientific">Segatella cerevisiae</name>
    <dbReference type="NCBI Taxonomy" id="2053716"/>
    <lineage>
        <taxon>Bacteria</taxon>
        <taxon>Pseudomonadati</taxon>
        <taxon>Bacteroidota</taxon>
        <taxon>Bacteroidia</taxon>
        <taxon>Bacteroidales</taxon>
        <taxon>Prevotellaceae</taxon>
        <taxon>Segatella</taxon>
    </lineage>
</organism>
<gene>
    <name evidence="1" type="ORF">NG821_12345</name>
</gene>
<reference evidence="1 2" key="1">
    <citation type="submission" date="2022-06" db="EMBL/GenBank/DDBJ databases">
        <title>A taxonomic note on the genus Prevotella: Description of four novel genera and emended description of the genera Hallella and Xylanibacter.</title>
        <authorList>
            <person name="Hitch T.C.A."/>
        </authorList>
    </citation>
    <scope>NUCLEOTIDE SEQUENCE [LARGE SCALE GENOMIC DNA]</scope>
    <source>
        <strain evidence="1 2">DSM 100619</strain>
    </source>
</reference>
<dbReference type="RefSeq" id="WP_252761963.1">
    <property type="nucleotide sequence ID" value="NZ_JAMXLY010000088.1"/>
</dbReference>
<dbReference type="EMBL" id="JAMXLY010000088">
    <property type="protein sequence ID" value="MCO6026614.1"/>
    <property type="molecule type" value="Genomic_DNA"/>
</dbReference>
<sequence>HCLSHHLTLFGGFAPPAARQTAAVFFMIFAPRCFCTSNWKEPKDERKILNKIAIVTNQILSAPLEQRVGTAWLYKEKECIIFDTNIVK</sequence>
<comment type="caution">
    <text evidence="1">The sequence shown here is derived from an EMBL/GenBank/DDBJ whole genome shotgun (WGS) entry which is preliminary data.</text>
</comment>
<evidence type="ECO:0000313" key="2">
    <source>
        <dbReference type="Proteomes" id="UP001204015"/>
    </source>
</evidence>
<keyword evidence="2" id="KW-1185">Reference proteome</keyword>
<protein>
    <recommendedName>
        <fullName evidence="3">Secreted protein</fullName>
    </recommendedName>
</protein>
<feature type="non-terminal residue" evidence="1">
    <location>
        <position position="1"/>
    </location>
</feature>
<evidence type="ECO:0008006" key="3">
    <source>
        <dbReference type="Google" id="ProtNLM"/>
    </source>
</evidence>
<dbReference type="Proteomes" id="UP001204015">
    <property type="component" value="Unassembled WGS sequence"/>
</dbReference>
<accession>A0ABT1C021</accession>
<proteinExistence type="predicted"/>
<evidence type="ECO:0000313" key="1">
    <source>
        <dbReference type="EMBL" id="MCO6026614.1"/>
    </source>
</evidence>
<name>A0ABT1C021_9BACT</name>